<organism evidence="11 12">
    <name type="scientific">Brassica carinata</name>
    <name type="common">Ethiopian mustard</name>
    <name type="synonym">Abyssinian cabbage</name>
    <dbReference type="NCBI Taxonomy" id="52824"/>
    <lineage>
        <taxon>Eukaryota</taxon>
        <taxon>Viridiplantae</taxon>
        <taxon>Streptophyta</taxon>
        <taxon>Embryophyta</taxon>
        <taxon>Tracheophyta</taxon>
        <taxon>Spermatophyta</taxon>
        <taxon>Magnoliopsida</taxon>
        <taxon>eudicotyledons</taxon>
        <taxon>Gunneridae</taxon>
        <taxon>Pentapetalae</taxon>
        <taxon>rosids</taxon>
        <taxon>malvids</taxon>
        <taxon>Brassicales</taxon>
        <taxon>Brassicaceae</taxon>
        <taxon>Brassiceae</taxon>
        <taxon>Brassica</taxon>
    </lineage>
</organism>
<gene>
    <name evidence="11" type="ORF">Bca52824_041305</name>
</gene>
<evidence type="ECO:0000313" key="11">
    <source>
        <dbReference type="EMBL" id="KAG2294636.1"/>
    </source>
</evidence>
<dbReference type="InterPro" id="IPR011331">
    <property type="entry name" value="Ribosomal_eL37/eL43"/>
</dbReference>
<dbReference type="InterPro" id="IPR001569">
    <property type="entry name" value="Ribosomal_eL37"/>
</dbReference>
<dbReference type="GO" id="GO:0022625">
    <property type="term" value="C:cytosolic large ribosomal subunit"/>
    <property type="evidence" value="ECO:0007669"/>
    <property type="project" value="TreeGrafter"/>
</dbReference>
<dbReference type="SMART" id="SM00256">
    <property type="entry name" value="FBOX"/>
    <property type="match status" value="1"/>
</dbReference>
<dbReference type="InterPro" id="IPR036047">
    <property type="entry name" value="F-box-like_dom_sf"/>
</dbReference>
<dbReference type="CDD" id="cd22157">
    <property type="entry name" value="F-box_AtFBW1-like"/>
    <property type="match status" value="1"/>
</dbReference>
<dbReference type="InterPro" id="IPR011332">
    <property type="entry name" value="Ribosomal_zn-bd"/>
</dbReference>
<keyword evidence="2" id="KW-0479">Metal-binding</keyword>
<dbReference type="InterPro" id="IPR001810">
    <property type="entry name" value="F-box_dom"/>
</dbReference>
<dbReference type="NCBIfam" id="TIGR01640">
    <property type="entry name" value="F_box_assoc_1"/>
    <property type="match status" value="1"/>
</dbReference>
<evidence type="ECO:0000256" key="7">
    <source>
        <dbReference type="ARBA" id="ARBA00022980"/>
    </source>
</evidence>
<keyword evidence="7" id="KW-0689">Ribosomal protein</keyword>
<dbReference type="PANTHER" id="PTHR10768:SF25">
    <property type="entry name" value="LARGE RIBOSOMAL SUBUNIT PROTEIN EL37X-RELATED"/>
    <property type="match status" value="1"/>
</dbReference>
<evidence type="ECO:0000256" key="8">
    <source>
        <dbReference type="ARBA" id="ARBA00023274"/>
    </source>
</evidence>
<evidence type="ECO:0000313" key="12">
    <source>
        <dbReference type="Proteomes" id="UP000886595"/>
    </source>
</evidence>
<dbReference type="AlphaFoldDB" id="A0A8X7UZW6"/>
<evidence type="ECO:0000256" key="6">
    <source>
        <dbReference type="ARBA" id="ARBA00022884"/>
    </source>
</evidence>
<dbReference type="PANTHER" id="PTHR10768">
    <property type="entry name" value="60S RIBOSOMAL PROTEIN L37"/>
    <property type="match status" value="1"/>
</dbReference>
<dbReference type="GO" id="GO:0006412">
    <property type="term" value="P:translation"/>
    <property type="evidence" value="ECO:0007669"/>
    <property type="project" value="InterPro"/>
</dbReference>
<dbReference type="EMBL" id="JAAMPC010000009">
    <property type="protein sequence ID" value="KAG2294636.1"/>
    <property type="molecule type" value="Genomic_DNA"/>
</dbReference>
<evidence type="ECO:0000256" key="3">
    <source>
        <dbReference type="ARBA" id="ARBA00022730"/>
    </source>
</evidence>
<dbReference type="InterPro" id="IPR017451">
    <property type="entry name" value="F-box-assoc_interact_dom"/>
</dbReference>
<proteinExistence type="inferred from homology"/>
<keyword evidence="4" id="KW-0863">Zinc-finger</keyword>
<dbReference type="PROSITE" id="PS50181">
    <property type="entry name" value="FBOX"/>
    <property type="match status" value="1"/>
</dbReference>
<dbReference type="Gene3D" id="2.20.25.30">
    <property type="match status" value="1"/>
</dbReference>
<keyword evidence="3" id="KW-0699">rRNA-binding</keyword>
<name>A0A8X7UZW6_BRACI</name>
<keyword evidence="12" id="KW-1185">Reference proteome</keyword>
<feature type="domain" description="F-box" evidence="10">
    <location>
        <begin position="1"/>
        <end position="45"/>
    </location>
</feature>
<dbReference type="InterPro" id="IPR018267">
    <property type="entry name" value="Ribosomal_eL37_CS"/>
</dbReference>
<keyword evidence="6" id="KW-0694">RNA-binding</keyword>
<comment type="similarity">
    <text evidence="1">Belongs to the eukaryotic ribosomal protein eL37 family.</text>
</comment>
<evidence type="ECO:0000256" key="5">
    <source>
        <dbReference type="ARBA" id="ARBA00022833"/>
    </source>
</evidence>
<keyword evidence="8" id="KW-0687">Ribonucleoprotein</keyword>
<accession>A0A8X7UZW6</accession>
<evidence type="ECO:0000256" key="1">
    <source>
        <dbReference type="ARBA" id="ARBA00009805"/>
    </source>
</evidence>
<dbReference type="Gene3D" id="1.20.1280.50">
    <property type="match status" value="1"/>
</dbReference>
<dbReference type="InterPro" id="IPR006527">
    <property type="entry name" value="F-box-assoc_dom_typ1"/>
</dbReference>
<dbReference type="OrthoDB" id="1686535at2759"/>
<evidence type="ECO:0000256" key="9">
    <source>
        <dbReference type="SAM" id="MobiDB-lite"/>
    </source>
</evidence>
<evidence type="ECO:0000259" key="10">
    <source>
        <dbReference type="PROSITE" id="PS50181"/>
    </source>
</evidence>
<dbReference type="Pfam" id="PF07734">
    <property type="entry name" value="FBA_1"/>
    <property type="match status" value="1"/>
</dbReference>
<feature type="region of interest" description="Disordered" evidence="9">
    <location>
        <begin position="424"/>
        <end position="444"/>
    </location>
</feature>
<comment type="caution">
    <text evidence="11">The sequence shown here is derived from an EMBL/GenBank/DDBJ whole genome shotgun (WGS) entry which is preliminary data.</text>
</comment>
<dbReference type="Proteomes" id="UP000886595">
    <property type="component" value="Unassembled WGS sequence"/>
</dbReference>
<evidence type="ECO:0000256" key="2">
    <source>
        <dbReference type="ARBA" id="ARBA00022723"/>
    </source>
</evidence>
<protein>
    <recommendedName>
        <fullName evidence="10">F-box domain-containing protein</fullName>
    </recommendedName>
</protein>
<sequence length="444" mass="49989">MRRELPFDVGVEILARVPVKDLIRFRCVCKTWRSLFQEERFYRQHMTHPPTRIVSFRRSDTLLGRFSYQDGKPWWYSKMLNVRDNKLLLGAGLVGHCHGLFCLYFEDKTFCVWNPSLSELIRIQTRHVSNWAEMGFGYDNSSQDYKIVLVLDMRGSHSKALVLSLKSGESRIIDVLCLENIVVMIRMRLPGTLVGKNIYWQVYDDELKVTDKILGFDLVSETFNYCPGPSNCGKAFPQDLEGLGGGGLCTVGVDALPGDIIEKIGGCSGGIKSWSKMCNLSRGLLEISTGCRIDKILLLSAITYAGLLLVLENIGGRESKLVAYNLEEKSLTNVETSLSHYTCGWESSDTKGTGSFGKRRNKSHTLCVRCGRRSFHIQKSRCSACAYPAARKRTYNWSVKAIRRKTTGTGRMRYLKSVPRRLKTGFREGTEAKPRNKAAAASSA</sequence>
<dbReference type="FunFam" id="2.20.25.30:FF:000001">
    <property type="entry name" value="Ribosomal protein L37"/>
    <property type="match status" value="1"/>
</dbReference>
<dbReference type="Pfam" id="PF01907">
    <property type="entry name" value="Ribosomal_L37e"/>
    <property type="match status" value="1"/>
</dbReference>
<keyword evidence="5" id="KW-0862">Zinc</keyword>
<dbReference type="PROSITE" id="PS01077">
    <property type="entry name" value="RIBOSOMAL_L37E"/>
    <property type="match status" value="1"/>
</dbReference>
<dbReference type="Pfam" id="PF00646">
    <property type="entry name" value="F-box"/>
    <property type="match status" value="1"/>
</dbReference>
<dbReference type="GO" id="GO:0003735">
    <property type="term" value="F:structural constituent of ribosome"/>
    <property type="evidence" value="ECO:0007669"/>
    <property type="project" value="InterPro"/>
</dbReference>
<evidence type="ECO:0000256" key="4">
    <source>
        <dbReference type="ARBA" id="ARBA00022771"/>
    </source>
</evidence>
<dbReference type="GO" id="GO:0019843">
    <property type="term" value="F:rRNA binding"/>
    <property type="evidence" value="ECO:0007669"/>
    <property type="project" value="UniProtKB-KW"/>
</dbReference>
<dbReference type="GO" id="GO:0008270">
    <property type="term" value="F:zinc ion binding"/>
    <property type="evidence" value="ECO:0007669"/>
    <property type="project" value="UniProtKB-KW"/>
</dbReference>
<dbReference type="SUPFAM" id="SSF57829">
    <property type="entry name" value="Zn-binding ribosomal proteins"/>
    <property type="match status" value="1"/>
</dbReference>
<dbReference type="SUPFAM" id="SSF81383">
    <property type="entry name" value="F-box domain"/>
    <property type="match status" value="1"/>
</dbReference>
<feature type="compositionally biased region" description="Basic and acidic residues" evidence="9">
    <location>
        <begin position="425"/>
        <end position="434"/>
    </location>
</feature>
<reference evidence="11 12" key="1">
    <citation type="submission" date="2020-02" db="EMBL/GenBank/DDBJ databases">
        <authorList>
            <person name="Ma Q."/>
            <person name="Huang Y."/>
            <person name="Song X."/>
            <person name="Pei D."/>
        </authorList>
    </citation>
    <scope>NUCLEOTIDE SEQUENCE [LARGE SCALE GENOMIC DNA]</scope>
    <source>
        <strain evidence="11">Sxm20200214</strain>
        <tissue evidence="11">Leaf</tissue>
    </source>
</reference>